<dbReference type="AlphaFoldDB" id="A0A2K8KKR6"/>
<dbReference type="KEGG" id="rfo:REIFOR_00374"/>
<keyword evidence="1" id="KW-1133">Transmembrane helix</keyword>
<feature type="transmembrane region" description="Helical" evidence="1">
    <location>
        <begin position="51"/>
        <end position="74"/>
    </location>
</feature>
<protein>
    <recommendedName>
        <fullName evidence="4">DUF3392 domain-containing protein</fullName>
    </recommendedName>
</protein>
<organism evidence="2 3">
    <name type="scientific">Reinekea forsetii</name>
    <dbReference type="NCBI Taxonomy" id="1336806"/>
    <lineage>
        <taxon>Bacteria</taxon>
        <taxon>Pseudomonadati</taxon>
        <taxon>Pseudomonadota</taxon>
        <taxon>Gammaproteobacteria</taxon>
        <taxon>Oceanospirillales</taxon>
        <taxon>Saccharospirillaceae</taxon>
        <taxon>Reinekea</taxon>
    </lineage>
</organism>
<dbReference type="InterPro" id="IPR021813">
    <property type="entry name" value="DUF3392"/>
</dbReference>
<evidence type="ECO:0000256" key="1">
    <source>
        <dbReference type="SAM" id="Phobius"/>
    </source>
</evidence>
<keyword evidence="1" id="KW-0812">Transmembrane</keyword>
<dbReference type="EMBL" id="CP011797">
    <property type="protein sequence ID" value="ATX75550.1"/>
    <property type="molecule type" value="Genomic_DNA"/>
</dbReference>
<evidence type="ECO:0000313" key="2">
    <source>
        <dbReference type="EMBL" id="ATX75550.1"/>
    </source>
</evidence>
<keyword evidence="3" id="KW-1185">Reference proteome</keyword>
<dbReference type="Proteomes" id="UP000229757">
    <property type="component" value="Chromosome"/>
</dbReference>
<reference evidence="2 3" key="1">
    <citation type="journal article" date="2017" name="Environ. Microbiol.">
        <title>Genomic and physiological analyses of 'Reinekea forsetii' reveal a versatile opportunistic lifestyle during spring algae blooms.</title>
        <authorList>
            <person name="Avci B."/>
            <person name="Hahnke R.L."/>
            <person name="Chafee M."/>
            <person name="Fischer T."/>
            <person name="Gruber-Vodicka H."/>
            <person name="Tegetmeyer H.E."/>
            <person name="Harder J."/>
            <person name="Fuchs B.M."/>
            <person name="Amann R.I."/>
            <person name="Teeling H."/>
        </authorList>
    </citation>
    <scope>NUCLEOTIDE SEQUENCE [LARGE SCALE GENOMIC DNA]</scope>
    <source>
        <strain evidence="2 3">Hel1_31_D35</strain>
    </source>
</reference>
<dbReference type="RefSeq" id="WP_100255948.1">
    <property type="nucleotide sequence ID" value="NZ_CP011797.1"/>
</dbReference>
<feature type="transmembrane region" description="Helical" evidence="1">
    <location>
        <begin position="80"/>
        <end position="104"/>
    </location>
</feature>
<name>A0A2K8KKR6_9GAMM</name>
<evidence type="ECO:0008006" key="4">
    <source>
        <dbReference type="Google" id="ProtNLM"/>
    </source>
</evidence>
<sequence>MDLITLMLTELSSWFVPHLTFIASTLVLTLMAIFGARLNRAVWVLVRGAHFIVRTLIFVALCVLAYGAAILYLIPLVRRVILTAGSLWLGMLVVAAFLLLGLLAERRSRKG</sequence>
<evidence type="ECO:0000313" key="3">
    <source>
        <dbReference type="Proteomes" id="UP000229757"/>
    </source>
</evidence>
<dbReference type="OrthoDB" id="6196761at2"/>
<proteinExistence type="predicted"/>
<feature type="transmembrane region" description="Helical" evidence="1">
    <location>
        <begin position="15"/>
        <end position="39"/>
    </location>
</feature>
<accession>A0A2K8KKR6</accession>
<keyword evidence="1" id="KW-0472">Membrane</keyword>
<gene>
    <name evidence="2" type="ORF">REIFOR_00374</name>
</gene>
<dbReference type="Pfam" id="PF11872">
    <property type="entry name" value="DUF3392"/>
    <property type="match status" value="1"/>
</dbReference>